<dbReference type="EMBL" id="JABFTT010000006">
    <property type="protein sequence ID" value="MCE8020359.1"/>
    <property type="molecule type" value="Genomic_DNA"/>
</dbReference>
<evidence type="ECO:0000313" key="1">
    <source>
        <dbReference type="EMBL" id="MCE8020359.1"/>
    </source>
</evidence>
<reference evidence="1 2" key="1">
    <citation type="journal article" date="2021" name="Front. Microbiol.">
        <title>Aerobic Denitrification and Heterotrophic Sulfur Oxidation in the Genus Halomonas Revealed by Six Novel Species Characterizations and Genome-Based Analysis.</title>
        <authorList>
            <person name="Wang L."/>
            <person name="Shao Z."/>
        </authorList>
    </citation>
    <scope>NUCLEOTIDE SEQUENCE [LARGE SCALE GENOMIC DNA]</scope>
    <source>
        <strain evidence="1 2">MCCC 1A11036</strain>
    </source>
</reference>
<accession>A0ABS9AF56</accession>
<gene>
    <name evidence="1" type="ORF">HOP51_09615</name>
</gene>
<protein>
    <recommendedName>
        <fullName evidence="3">EAL domain, c-di-GMP-specific phosphodiesterase class I (Or its enzymatically inactive variant)</fullName>
    </recommendedName>
</protein>
<sequence length="282" mass="31585">MPLTQVIDYFNAHLEAFNPQASLRRHARFLYENGRVSAELAGKRVQPGQQPIFELAGLSAVAHDSHIQLLDHHSAQQTTDPLYFLSWDREDVIFLDRFLRVLHALHHLSRHGVDAAPLIVDVHWRHLQAVEASHGTVFEALLARLGLYPRQVVLRLSALRLLTDAHAHDASRSFHAHGYHLLAHRVPLDTEPSAWRQLLDAGVEWVTPEPHAMSLARQGRQHWARLTQWNREARTAGLTVWWPMVDNPGDLGIVTPLEPTLVSGNLVGEMLGGGAGAVNQHA</sequence>
<evidence type="ECO:0000313" key="2">
    <source>
        <dbReference type="Proteomes" id="UP001320122"/>
    </source>
</evidence>
<evidence type="ECO:0008006" key="3">
    <source>
        <dbReference type="Google" id="ProtNLM"/>
    </source>
</evidence>
<dbReference type="RefSeq" id="WP_234273702.1">
    <property type="nucleotide sequence ID" value="NZ_JABFTT010000006.1"/>
</dbReference>
<comment type="caution">
    <text evidence="1">The sequence shown here is derived from an EMBL/GenBank/DDBJ whole genome shotgun (WGS) entry which is preliminary data.</text>
</comment>
<proteinExistence type="predicted"/>
<keyword evidence="2" id="KW-1185">Reference proteome</keyword>
<dbReference type="Proteomes" id="UP001320122">
    <property type="component" value="Unassembled WGS sequence"/>
</dbReference>
<name>A0ABS9AF56_9GAMM</name>
<dbReference type="SUPFAM" id="SSF141868">
    <property type="entry name" value="EAL domain-like"/>
    <property type="match status" value="1"/>
</dbReference>
<dbReference type="Gene3D" id="3.20.20.450">
    <property type="entry name" value="EAL domain"/>
    <property type="match status" value="1"/>
</dbReference>
<organism evidence="1 2">
    <name type="scientific">Billgrantia zhangzhouensis</name>
    <dbReference type="NCBI Taxonomy" id="2733481"/>
    <lineage>
        <taxon>Bacteria</taxon>
        <taxon>Pseudomonadati</taxon>
        <taxon>Pseudomonadota</taxon>
        <taxon>Gammaproteobacteria</taxon>
        <taxon>Oceanospirillales</taxon>
        <taxon>Halomonadaceae</taxon>
        <taxon>Billgrantia</taxon>
    </lineage>
</organism>
<dbReference type="InterPro" id="IPR035919">
    <property type="entry name" value="EAL_sf"/>
</dbReference>